<dbReference type="EMBL" id="JAAILA010000009">
    <property type="protein sequence ID" value="NEX88359.1"/>
    <property type="molecule type" value="Genomic_DNA"/>
</dbReference>
<dbReference type="InterPro" id="IPR007476">
    <property type="entry name" value="RdgC"/>
</dbReference>
<keyword evidence="4 6" id="KW-0963">Cytoplasm</keyword>
<gene>
    <name evidence="6 8" type="primary">rdgC</name>
    <name evidence="8" type="ORF">G4923_06485</name>
</gene>
<comment type="function">
    <text evidence="6">May be involved in recombination.</text>
</comment>
<dbReference type="NCBIfam" id="NF001462">
    <property type="entry name" value="PRK00321.1-3"/>
    <property type="match status" value="1"/>
</dbReference>
<feature type="domain" description="FtsK gamma" evidence="7">
    <location>
        <begin position="317"/>
        <end position="382"/>
    </location>
</feature>
<dbReference type="Gene3D" id="1.10.10.10">
    <property type="entry name" value="Winged helix-like DNA-binding domain superfamily/Winged helix DNA-binding domain"/>
    <property type="match status" value="1"/>
</dbReference>
<evidence type="ECO:0000256" key="3">
    <source>
        <dbReference type="ARBA" id="ARBA00022296"/>
    </source>
</evidence>
<comment type="caution">
    <text evidence="8">The sequence shown here is derived from an EMBL/GenBank/DDBJ whole genome shotgun (WGS) entry which is preliminary data.</text>
</comment>
<sequence>MWFKNLQVYRFTRPFELTAEQLETQLEACAFTPCGSQELSRFGWTRPLGKFGSTLTHAADGQILICARKEEKIIPPAVIKEQLAEKVGAIEFEQGRTLKKKEKEALKEELLHTLLPRAFSRTANTFAWINPANGLLMVDASSAKKADDVLALLRKSIGSLPVVPVALKNPPEITMTEWLQEGNLPAAFTLEDESELRSAMEHGGIARFKQQDLMTDEVKNHLANDKLVTKLALNWGERLSFVLGDDLSIKRLKFSEDMREQNDDITSEDPAARLDADFALVTAELSQFIPALFNALGGEEACDGRSVSKSLPETERQGEEDALYQPAVEFVTESGRASVSAIQRHFRIGYNRAAWLVEAMETRGIISTPDSQGLRKVIAGGAA</sequence>
<dbReference type="InterPro" id="IPR036388">
    <property type="entry name" value="WH-like_DNA-bd_sf"/>
</dbReference>
<evidence type="ECO:0000256" key="2">
    <source>
        <dbReference type="ARBA" id="ARBA00008657"/>
    </source>
</evidence>
<dbReference type="SUPFAM" id="SSF46785">
    <property type="entry name" value="Winged helix' DNA-binding domain"/>
    <property type="match status" value="1"/>
</dbReference>
<evidence type="ECO:0000256" key="4">
    <source>
        <dbReference type="ARBA" id="ARBA00022490"/>
    </source>
</evidence>
<name>A0ABX0CX77_9GAMM</name>
<evidence type="ECO:0000313" key="8">
    <source>
        <dbReference type="EMBL" id="NEX88359.1"/>
    </source>
</evidence>
<comment type="subcellular location">
    <subcellularLocation>
        <location evidence="1 6">Cytoplasm</location>
        <location evidence="1 6">Nucleoid</location>
    </subcellularLocation>
</comment>
<dbReference type="Pfam" id="PF04381">
    <property type="entry name" value="RdgC"/>
    <property type="match status" value="1"/>
</dbReference>
<keyword evidence="9" id="KW-1185">Reference proteome</keyword>
<reference evidence="8 9" key="1">
    <citation type="submission" date="2020-02" db="EMBL/GenBank/DDBJ databases">
        <title>Genome sequencing of Aeromonas rivipollensis.</title>
        <authorList>
            <person name="Fono-Tamo Ubani E.K."/>
            <person name="Lekota K.E."/>
        </authorList>
    </citation>
    <scope>NUCLEOTIDE SEQUENCE [LARGE SCALE GENOMIC DNA]</scope>
    <source>
        <strain evidence="8 9">G78</strain>
    </source>
</reference>
<evidence type="ECO:0000256" key="5">
    <source>
        <dbReference type="ARBA" id="ARBA00023172"/>
    </source>
</evidence>
<comment type="similarity">
    <text evidence="2 6">Belongs to the RdgC family.</text>
</comment>
<evidence type="ECO:0000256" key="1">
    <source>
        <dbReference type="ARBA" id="ARBA00004453"/>
    </source>
</evidence>
<accession>A0ABX0CX77</accession>
<dbReference type="InterPro" id="IPR018541">
    <property type="entry name" value="Ftsk_gamma"/>
</dbReference>
<dbReference type="SMART" id="SM00843">
    <property type="entry name" value="Ftsk_gamma"/>
    <property type="match status" value="1"/>
</dbReference>
<dbReference type="HAMAP" id="MF_00194">
    <property type="entry name" value="RdgC"/>
    <property type="match status" value="1"/>
</dbReference>
<dbReference type="NCBIfam" id="NF001464">
    <property type="entry name" value="PRK00321.1-5"/>
    <property type="match status" value="1"/>
</dbReference>
<dbReference type="InterPro" id="IPR036390">
    <property type="entry name" value="WH_DNA-bd_sf"/>
</dbReference>
<organism evidence="8 9">
    <name type="scientific">Aeromonas rivipollensis</name>
    <dbReference type="NCBI Taxonomy" id="948519"/>
    <lineage>
        <taxon>Bacteria</taxon>
        <taxon>Pseudomonadati</taxon>
        <taxon>Pseudomonadota</taxon>
        <taxon>Gammaproteobacteria</taxon>
        <taxon>Aeromonadales</taxon>
        <taxon>Aeromonadaceae</taxon>
        <taxon>Aeromonas</taxon>
    </lineage>
</organism>
<dbReference type="PANTHER" id="PTHR38103">
    <property type="entry name" value="RECOMBINATION-ASSOCIATED PROTEIN RDGC"/>
    <property type="match status" value="1"/>
</dbReference>
<evidence type="ECO:0000256" key="6">
    <source>
        <dbReference type="HAMAP-Rule" id="MF_00194"/>
    </source>
</evidence>
<proteinExistence type="inferred from homology"/>
<dbReference type="PANTHER" id="PTHR38103:SF1">
    <property type="entry name" value="RECOMBINATION-ASSOCIATED PROTEIN RDGC"/>
    <property type="match status" value="1"/>
</dbReference>
<dbReference type="Proteomes" id="UP000472827">
    <property type="component" value="Unassembled WGS sequence"/>
</dbReference>
<dbReference type="Pfam" id="PF09397">
    <property type="entry name" value="FtsK_gamma"/>
    <property type="match status" value="1"/>
</dbReference>
<protein>
    <recommendedName>
        <fullName evidence="3 6">Recombination-associated protein RdgC</fullName>
    </recommendedName>
</protein>
<keyword evidence="5 6" id="KW-0233">DNA recombination</keyword>
<evidence type="ECO:0000259" key="7">
    <source>
        <dbReference type="SMART" id="SM00843"/>
    </source>
</evidence>
<evidence type="ECO:0000313" key="9">
    <source>
        <dbReference type="Proteomes" id="UP000472827"/>
    </source>
</evidence>